<keyword evidence="7" id="KW-0221">Differentiation</keyword>
<organism evidence="12 13">
    <name type="scientific">Magallana gigas</name>
    <name type="common">Pacific oyster</name>
    <name type="synonym">Crassostrea gigas</name>
    <dbReference type="NCBI Taxonomy" id="29159"/>
    <lineage>
        <taxon>Eukaryota</taxon>
        <taxon>Metazoa</taxon>
        <taxon>Spiralia</taxon>
        <taxon>Lophotrochozoa</taxon>
        <taxon>Mollusca</taxon>
        <taxon>Bivalvia</taxon>
        <taxon>Autobranchia</taxon>
        <taxon>Pteriomorphia</taxon>
        <taxon>Ostreida</taxon>
        <taxon>Ostreoidea</taxon>
        <taxon>Ostreidae</taxon>
        <taxon>Magallana</taxon>
    </lineage>
</organism>
<feature type="coiled-coil region" evidence="11">
    <location>
        <begin position="96"/>
        <end position="127"/>
    </location>
</feature>
<dbReference type="GO" id="GO:0005737">
    <property type="term" value="C:cytoplasm"/>
    <property type="evidence" value="ECO:0007669"/>
    <property type="project" value="UniProtKB-SubCell"/>
</dbReference>
<evidence type="ECO:0000256" key="7">
    <source>
        <dbReference type="ARBA" id="ARBA00022782"/>
    </source>
</evidence>
<evidence type="ECO:0000256" key="11">
    <source>
        <dbReference type="SAM" id="Coils"/>
    </source>
</evidence>
<comment type="function">
    <text evidence="1">May be a regulator of keratinocyte proliferation or differentiation.</text>
</comment>
<dbReference type="Proteomes" id="UP000005408">
    <property type="component" value="Unassembled WGS sequence"/>
</dbReference>
<comment type="subcellular location">
    <subcellularLocation>
        <location evidence="3">Cytoplasm</location>
    </subcellularLocation>
    <subcellularLocation>
        <location evidence="2">Nucleus</location>
    </subcellularLocation>
</comment>
<evidence type="ECO:0000256" key="9">
    <source>
        <dbReference type="ARBA" id="ARBA00023242"/>
    </source>
</evidence>
<dbReference type="AlphaFoldDB" id="A0A8W8J4U9"/>
<evidence type="ECO:0000256" key="1">
    <source>
        <dbReference type="ARBA" id="ARBA00003936"/>
    </source>
</evidence>
<dbReference type="OrthoDB" id="193258at2759"/>
<feature type="coiled-coil region" evidence="11">
    <location>
        <begin position="507"/>
        <end position="620"/>
    </location>
</feature>
<sequence>MASKLNSPSDFAAGKKKEVYTDHDKVDLLPPSAFETHTEDAAWKELARATNEVMQLKLENQKLREKRSTPQFIPQYEHRVREDITKDDERKYIDEIIKQSSEISDLKKEIQTLKSRHKEELLDLEKQHTYKERQHVQRSAELAAELKAQEDRYDMEINKLSYDHQQQTEELEQIIQGLRDELSLTLSRSKSRSEEVEGKLKEMQERLSRRVEELEAEVRSKTQTLENQTKQIVQLKNYIGESETIPRPVEIWRKEKETLENRLKISEIDRENCQSNLQLLNIRLNSMKEIQNLQEQELSRTNKEKMDKTKQESILLTRWREKVYELLVQQKSASIVQRKDEQNWLEKVNDLKNELTSANNQITVLTHSLSDRQAQLDMEKNNNKQLQQEVFQAQQMALSLDDRLQESTDSVDLLSQFSHSISSKFEGNLGVLQSILGSLKAYGQRISFASSRIEVLQGIYARNEAMKKLKPEDDDRVNVPGGQGNLESVSYISSELEHVTKERDKLAAQLKQDAESWSERLEAATVKCGEENRNLRKTVEDLEQVLQEKSQKCASLEELSEKLEGDLEESYESIDHLKTELAKREVGLEQVMGEQREEIEVEFREQLAEYDRKLSDAKREHTKSVVALRQQERQMVRDKERMTENFQTMEHHYVRQLTTLQEQLKSLEKERNLMMATLRQEGLLGKLRAGRSEVAQLPEVNVNSQFTKVDTITKLMPTDREEEEENEAEPIAAVLEDLKVLTTTVLRENSSDSDSDI</sequence>
<keyword evidence="8 11" id="KW-0175">Coiled coil</keyword>
<proteinExistence type="predicted"/>
<dbReference type="GO" id="GO:0006611">
    <property type="term" value="P:protein export from nucleus"/>
    <property type="evidence" value="ECO:0007669"/>
    <property type="project" value="TreeGrafter"/>
</dbReference>
<evidence type="ECO:0000256" key="2">
    <source>
        <dbReference type="ARBA" id="ARBA00004123"/>
    </source>
</evidence>
<keyword evidence="13" id="KW-1185">Reference proteome</keyword>
<evidence type="ECO:0000256" key="8">
    <source>
        <dbReference type="ARBA" id="ARBA00023054"/>
    </source>
</evidence>
<protein>
    <recommendedName>
        <fullName evidence="4">Coiled-coil alpha-helical rod protein 1</fullName>
    </recommendedName>
    <alternativeName>
        <fullName evidence="10">Alpha-helical coiled-coil rod protein</fullName>
    </alternativeName>
</protein>
<evidence type="ECO:0000313" key="13">
    <source>
        <dbReference type="Proteomes" id="UP000005408"/>
    </source>
</evidence>
<evidence type="ECO:0000256" key="10">
    <source>
        <dbReference type="ARBA" id="ARBA00031932"/>
    </source>
</evidence>
<dbReference type="EnsemblMetazoa" id="G17053.2">
    <property type="protein sequence ID" value="G17053.2:cds"/>
    <property type="gene ID" value="G17053"/>
</dbReference>
<dbReference type="GO" id="GO:0005634">
    <property type="term" value="C:nucleus"/>
    <property type="evidence" value="ECO:0007669"/>
    <property type="project" value="UniProtKB-SubCell"/>
</dbReference>
<feature type="coiled-coil region" evidence="11">
    <location>
        <begin position="186"/>
        <end position="276"/>
    </location>
</feature>
<accession>A0A8W8J4U9</accession>
<evidence type="ECO:0000313" key="12">
    <source>
        <dbReference type="EnsemblMetazoa" id="G17053.2:cds"/>
    </source>
</evidence>
<keyword evidence="9" id="KW-0539">Nucleus</keyword>
<dbReference type="GO" id="GO:0005814">
    <property type="term" value="C:centriole"/>
    <property type="evidence" value="ECO:0007669"/>
    <property type="project" value="TreeGrafter"/>
</dbReference>
<feature type="coiled-coil region" evidence="11">
    <location>
        <begin position="650"/>
        <end position="677"/>
    </location>
</feature>
<evidence type="ECO:0000256" key="3">
    <source>
        <dbReference type="ARBA" id="ARBA00004496"/>
    </source>
</evidence>
<dbReference type="PANTHER" id="PTHR46822">
    <property type="entry name" value="COILED-COIL ALPHA-HELICAL ROD PROTEIN 1"/>
    <property type="match status" value="1"/>
</dbReference>
<evidence type="ECO:0000256" key="5">
    <source>
        <dbReference type="ARBA" id="ARBA00022473"/>
    </source>
</evidence>
<keyword evidence="5" id="KW-0217">Developmental protein</keyword>
<evidence type="ECO:0000256" key="4">
    <source>
        <dbReference type="ARBA" id="ARBA00016468"/>
    </source>
</evidence>
<keyword evidence="6" id="KW-0963">Cytoplasm</keyword>
<feature type="coiled-coil region" evidence="11">
    <location>
        <begin position="341"/>
        <end position="396"/>
    </location>
</feature>
<dbReference type="GO" id="GO:0030154">
    <property type="term" value="P:cell differentiation"/>
    <property type="evidence" value="ECO:0007669"/>
    <property type="project" value="UniProtKB-KW"/>
</dbReference>
<evidence type="ECO:0000256" key="6">
    <source>
        <dbReference type="ARBA" id="ARBA00022490"/>
    </source>
</evidence>
<name>A0A8W8J4U9_MAGGI</name>
<dbReference type="OMA" id="CFANRRV"/>
<dbReference type="Pfam" id="PF07111">
    <property type="entry name" value="HCR"/>
    <property type="match status" value="1"/>
</dbReference>
<dbReference type="PANTHER" id="PTHR46822:SF1">
    <property type="entry name" value="COILED-COIL ALPHA-HELICAL ROD PROTEIN 1"/>
    <property type="match status" value="1"/>
</dbReference>
<dbReference type="InterPro" id="IPR009800">
    <property type="entry name" value="HCR"/>
</dbReference>
<reference evidence="12" key="1">
    <citation type="submission" date="2022-08" db="UniProtKB">
        <authorList>
            <consortium name="EnsemblMetazoa"/>
        </authorList>
    </citation>
    <scope>IDENTIFICATION</scope>
    <source>
        <strain evidence="12">05x7-T-G4-1.051#20</strain>
    </source>
</reference>